<evidence type="ECO:0000313" key="3">
    <source>
        <dbReference type="WBParaSite" id="HCON_00039350-00001"/>
    </source>
</evidence>
<protein>
    <submittedName>
        <fullName evidence="3">AIP3 domain-containing protein</fullName>
    </submittedName>
</protein>
<dbReference type="OrthoDB" id="5874745at2759"/>
<feature type="region of interest" description="Disordered" evidence="1">
    <location>
        <begin position="654"/>
        <end position="710"/>
    </location>
</feature>
<dbReference type="AlphaFoldDB" id="A0A7I4Y1K4"/>
<keyword evidence="2" id="KW-1185">Reference proteome</keyword>
<reference evidence="3" key="1">
    <citation type="submission" date="2020-12" db="UniProtKB">
        <authorList>
            <consortium name="WormBaseParasite"/>
        </authorList>
    </citation>
    <scope>IDENTIFICATION</scope>
    <source>
        <strain evidence="3">MHco3</strain>
    </source>
</reference>
<proteinExistence type="predicted"/>
<dbReference type="Proteomes" id="UP000025227">
    <property type="component" value="Unplaced"/>
</dbReference>
<accession>A0A7I4Y1K4</accession>
<feature type="compositionally biased region" description="Low complexity" evidence="1">
    <location>
        <begin position="614"/>
        <end position="637"/>
    </location>
</feature>
<evidence type="ECO:0000256" key="1">
    <source>
        <dbReference type="SAM" id="MobiDB-lite"/>
    </source>
</evidence>
<feature type="compositionally biased region" description="Polar residues" evidence="1">
    <location>
        <begin position="170"/>
        <end position="180"/>
    </location>
</feature>
<organism evidence="2 3">
    <name type="scientific">Haemonchus contortus</name>
    <name type="common">Barber pole worm</name>
    <dbReference type="NCBI Taxonomy" id="6289"/>
    <lineage>
        <taxon>Eukaryota</taxon>
        <taxon>Metazoa</taxon>
        <taxon>Ecdysozoa</taxon>
        <taxon>Nematoda</taxon>
        <taxon>Chromadorea</taxon>
        <taxon>Rhabditida</taxon>
        <taxon>Rhabditina</taxon>
        <taxon>Rhabditomorpha</taxon>
        <taxon>Strongyloidea</taxon>
        <taxon>Trichostrongylidae</taxon>
        <taxon>Haemonchus</taxon>
    </lineage>
</organism>
<dbReference type="WBParaSite" id="HCON_00039350-00001">
    <property type="protein sequence ID" value="HCON_00039350-00001"/>
    <property type="gene ID" value="HCON_00039350"/>
</dbReference>
<feature type="compositionally biased region" description="Low complexity" evidence="1">
    <location>
        <begin position="563"/>
        <end position="573"/>
    </location>
</feature>
<sequence length="710" mass="79232">MASQIHFGPRLDCFADSDGPPFTLSPSIQNKRYKANRGQFTVFDDEPVTISPSHPLARQQVELSEVWTRKNEDLDWNSLICRSDSSKQQKTATPESLDNLTSLRMTKSWMAKANFDADVQKPFDYCEMSPTSSTKQGDLPKNVVIRSRRSDPTTASRSQSTTGEEDSRLSFHQQDLTGPVLNSDQTKKLMHYMGVNNLNFDIARHFAPTDNEHTYIGTMTDGVFRAASSGSEGTVEERILPRLTRTIRSEKESKLRHSLRRQGRNLQDIIRQVDDSRDGLSSLTADCHATLDCADQMMQRASDWFQMMLDDLEKRIKDEKHLVSIHRDFLDKQVSPILKKLHYLTMLYETLNYLDKRTSVNDRTMRTSRRNKELARECITKLSSQQQPTTEPSFLVKNEPAPLAAEISSSFHGLEQALIEMMKYVHGSPAANGFLETIMAQMNGIHKGVMNEVPGTTMTQYLTTLGTASENKEKGYAGMTQMDRDKQLRALFAAPKKRKTRSYMKLDEWPSEEFVSMGGRTASNSSLILSAHSATEPLSPPHESDLSGTASESCASCREAEAKTSSQASSSKKTATDHPPTVINSQVPTDSDKSPGITFESAKIIANPRQKIGITPSSIPSTSSQVSQPTSSSYVPPQKTPDPVKLSAAKAALKQISNKPPEVAQTQKDMRRNRRSLSSKTQEMDDALPIVSSTRTSKKSRTHEHEVLSL</sequence>
<name>A0A7I4Y1K4_HAECO</name>
<feature type="region of interest" description="Disordered" evidence="1">
    <location>
        <begin position="128"/>
        <end position="180"/>
    </location>
</feature>
<feature type="compositionally biased region" description="Polar residues" evidence="1">
    <location>
        <begin position="152"/>
        <end position="162"/>
    </location>
</feature>
<feature type="region of interest" description="Disordered" evidence="1">
    <location>
        <begin position="534"/>
        <end position="642"/>
    </location>
</feature>
<evidence type="ECO:0000313" key="2">
    <source>
        <dbReference type="Proteomes" id="UP000025227"/>
    </source>
</evidence>